<sequence length="277" mass="32598">MNGIQFNGWDLLQRDDSFDWVDSFTTLVEDPHWTDIEVQLADDSVSTVFVFRKGYIPCWECGLYNCKIYIDVAKTEMETVCRQLHGHPLMQNVKVVGLYYNKKKECLRFWVIGGDIDIPPIIELIQRDIREYAWVRNVSDPFWVSSKTMLPFRDNTRLPIERIGLDRTDPELFQIKISVPNYTINFETTCRLRNYIVARQHFTLPLVSAEFKAKPFLLTFLVDCRRRCEIYQKYEVAEVMILITATWKRNIVKITQSMTVNALITKNDAEKTMICEL</sequence>
<proteinExistence type="predicted"/>
<protein>
    <submittedName>
        <fullName evidence="2">FBA_1 domain-containing protein</fullName>
    </submittedName>
</protein>
<dbReference type="AlphaFoldDB" id="A0A7E4UT40"/>
<accession>A0A7E4UT40</accession>
<keyword evidence="1" id="KW-1185">Reference proteome</keyword>
<organism evidence="1 2">
    <name type="scientific">Panagrellus redivivus</name>
    <name type="common">Microworm</name>
    <dbReference type="NCBI Taxonomy" id="6233"/>
    <lineage>
        <taxon>Eukaryota</taxon>
        <taxon>Metazoa</taxon>
        <taxon>Ecdysozoa</taxon>
        <taxon>Nematoda</taxon>
        <taxon>Chromadorea</taxon>
        <taxon>Rhabditida</taxon>
        <taxon>Tylenchina</taxon>
        <taxon>Panagrolaimomorpha</taxon>
        <taxon>Panagrolaimoidea</taxon>
        <taxon>Panagrolaimidae</taxon>
        <taxon>Panagrellus</taxon>
    </lineage>
</organism>
<dbReference type="WBParaSite" id="Pan_g12211.t1">
    <property type="protein sequence ID" value="Pan_g12211.t1"/>
    <property type="gene ID" value="Pan_g12211"/>
</dbReference>
<dbReference type="Proteomes" id="UP000492821">
    <property type="component" value="Unassembled WGS sequence"/>
</dbReference>
<reference evidence="2" key="2">
    <citation type="submission" date="2020-10" db="UniProtKB">
        <authorList>
            <consortium name="WormBaseParasite"/>
        </authorList>
    </citation>
    <scope>IDENTIFICATION</scope>
</reference>
<name>A0A7E4UT40_PANRE</name>
<evidence type="ECO:0000313" key="2">
    <source>
        <dbReference type="WBParaSite" id="Pan_g12211.t1"/>
    </source>
</evidence>
<reference evidence="1" key="1">
    <citation type="journal article" date="2013" name="Genetics">
        <title>The draft genome and transcriptome of Panagrellus redivivus are shaped by the harsh demands of a free-living lifestyle.</title>
        <authorList>
            <person name="Srinivasan J."/>
            <person name="Dillman A.R."/>
            <person name="Macchietto M.G."/>
            <person name="Heikkinen L."/>
            <person name="Lakso M."/>
            <person name="Fracchia K.M."/>
            <person name="Antoshechkin I."/>
            <person name="Mortazavi A."/>
            <person name="Wong G."/>
            <person name="Sternberg P.W."/>
        </authorList>
    </citation>
    <scope>NUCLEOTIDE SEQUENCE [LARGE SCALE GENOMIC DNA]</scope>
    <source>
        <strain evidence="1">MT8872</strain>
    </source>
</reference>
<evidence type="ECO:0000313" key="1">
    <source>
        <dbReference type="Proteomes" id="UP000492821"/>
    </source>
</evidence>